<dbReference type="EMBL" id="JAMFTQ010000002">
    <property type="protein sequence ID" value="MCP1387133.1"/>
    <property type="molecule type" value="Genomic_DNA"/>
</dbReference>
<keyword evidence="1" id="KW-1133">Transmembrane helix</keyword>
<feature type="transmembrane region" description="Helical" evidence="1">
    <location>
        <begin position="52"/>
        <end position="70"/>
    </location>
</feature>
<evidence type="ECO:0008006" key="4">
    <source>
        <dbReference type="Google" id="ProtNLM"/>
    </source>
</evidence>
<feature type="transmembrane region" description="Helical" evidence="1">
    <location>
        <begin position="77"/>
        <end position="96"/>
    </location>
</feature>
<comment type="caution">
    <text evidence="2">The sequence shown here is derived from an EMBL/GenBank/DDBJ whole genome shotgun (WGS) entry which is preliminary data.</text>
</comment>
<protein>
    <recommendedName>
        <fullName evidence="4">SPW repeat-containing protein</fullName>
    </recommendedName>
</protein>
<feature type="transmembrane region" description="Helical" evidence="1">
    <location>
        <begin position="102"/>
        <end position="122"/>
    </location>
</feature>
<evidence type="ECO:0000256" key="1">
    <source>
        <dbReference type="SAM" id="Phobius"/>
    </source>
</evidence>
<dbReference type="Proteomes" id="UP001204000">
    <property type="component" value="Unassembled WGS sequence"/>
</dbReference>
<name>A0ABT1G263_9CORY</name>
<organism evidence="2 3">
    <name type="scientific">Corynebacterium stercoris</name>
    <dbReference type="NCBI Taxonomy" id="2943490"/>
    <lineage>
        <taxon>Bacteria</taxon>
        <taxon>Bacillati</taxon>
        <taxon>Actinomycetota</taxon>
        <taxon>Actinomycetes</taxon>
        <taxon>Mycobacteriales</taxon>
        <taxon>Corynebacteriaceae</taxon>
        <taxon>Corynebacterium</taxon>
    </lineage>
</organism>
<dbReference type="RefSeq" id="WP_253576140.1">
    <property type="nucleotide sequence ID" value="NZ_JAMFTQ010000002.1"/>
</dbReference>
<sequence>MTETQSAKRTEHDAQEQLERTGWRKATPYVMLAAYIAGPWLLIPAFGGGDSAVVPIIVFIFGVAALTGLVDGIFYRATWSLPILAGVGFWIAKALYFNDGTLIYALGCVLAAWLGSFVGTHLRRS</sequence>
<evidence type="ECO:0000313" key="2">
    <source>
        <dbReference type="EMBL" id="MCP1387133.1"/>
    </source>
</evidence>
<feature type="transmembrane region" description="Helical" evidence="1">
    <location>
        <begin position="26"/>
        <end position="46"/>
    </location>
</feature>
<proteinExistence type="predicted"/>
<gene>
    <name evidence="2" type="ORF">M5J20_02860</name>
</gene>
<reference evidence="2" key="1">
    <citation type="submission" date="2022-05" db="EMBL/GenBank/DDBJ databases">
        <title>Corynebacterium sp. TA-R-1 sp. nov., isolated from human feces.</title>
        <authorList>
            <person name="Shamsuzzaman M."/>
            <person name="Dahal R.H."/>
        </authorList>
    </citation>
    <scope>NUCLEOTIDE SEQUENCE</scope>
    <source>
        <strain evidence="2">TA-R-1</strain>
    </source>
</reference>
<evidence type="ECO:0000313" key="3">
    <source>
        <dbReference type="Proteomes" id="UP001204000"/>
    </source>
</evidence>
<keyword evidence="1" id="KW-0472">Membrane</keyword>
<accession>A0ABT1G263</accession>
<keyword evidence="1" id="KW-0812">Transmembrane</keyword>
<keyword evidence="3" id="KW-1185">Reference proteome</keyword>